<feature type="region of interest" description="Disordered" evidence="1">
    <location>
        <begin position="80"/>
        <end position="110"/>
    </location>
</feature>
<organism evidence="2 3">
    <name type="scientific">Gordonia phage Smoothie</name>
    <dbReference type="NCBI Taxonomy" id="1838078"/>
    <lineage>
        <taxon>Viruses</taxon>
        <taxon>Duplodnaviria</taxon>
        <taxon>Heunggongvirae</taxon>
        <taxon>Uroviricota</taxon>
        <taxon>Caudoviricetes</taxon>
        <taxon>Smoothievirus</taxon>
        <taxon>Smoothievirus smoothie</taxon>
    </lineage>
</organism>
<reference evidence="2 3" key="1">
    <citation type="submission" date="2016-03" db="EMBL/GenBank/DDBJ databases">
        <authorList>
            <person name="Montgomery M.T."/>
            <person name="Guerrero C.A."/>
            <person name="Mavrich T.N."/>
            <person name="Pope W.H."/>
            <person name="Garlena R.A."/>
            <person name="Russell D.A."/>
            <person name="Jacobs-Sera D."/>
            <person name="Hendrix R.W."/>
            <person name="Hatfull G.F."/>
        </authorList>
    </citation>
    <scope>NUCLEOTIDE SEQUENCE [LARGE SCALE GENOMIC DNA]</scope>
</reference>
<feature type="region of interest" description="Disordered" evidence="1">
    <location>
        <begin position="1"/>
        <end position="45"/>
    </location>
</feature>
<dbReference type="RefSeq" id="YP_009269298.1">
    <property type="nucleotide sequence ID" value="NC_030696.1"/>
</dbReference>
<proteinExistence type="predicted"/>
<protein>
    <submittedName>
        <fullName evidence="2">Uncharacterized protein</fullName>
    </submittedName>
</protein>
<accession>A0A160DEK8</accession>
<evidence type="ECO:0000313" key="3">
    <source>
        <dbReference type="Proteomes" id="UP000201458"/>
    </source>
</evidence>
<gene>
    <name evidence="2" type="primary">185</name>
    <name evidence="2" type="ORF">PBI_SMOOTHIE_185</name>
</gene>
<dbReference type="GeneID" id="28378643"/>
<dbReference type="EMBL" id="KU998244">
    <property type="protein sequence ID" value="ANA86340.1"/>
    <property type="molecule type" value="Genomic_DNA"/>
</dbReference>
<name>A0A160DEK8_9CAUD</name>
<feature type="compositionally biased region" description="Polar residues" evidence="1">
    <location>
        <begin position="27"/>
        <end position="36"/>
    </location>
</feature>
<sequence length="177" mass="19604">MDRFEKAPLPHGDFWGPSGPADPRVTARNSVRTSRQQYREGAAPWSNLTDRERGYLYDQGNVVQTPGGFNVRRRDLSSMGLTTDADTGEIRRRKVRSSGTSLPKSRPAKPKVVKVNTATVDKGRAVANRERQVNGFAAQLVNRDPADWQRWMSTNVPKAVQNEVVLAAMKLGTSVNA</sequence>
<dbReference type="KEGG" id="vg:28378643"/>
<evidence type="ECO:0000313" key="2">
    <source>
        <dbReference type="EMBL" id="ANA86340.1"/>
    </source>
</evidence>
<keyword evidence="3" id="KW-1185">Reference proteome</keyword>
<evidence type="ECO:0000256" key="1">
    <source>
        <dbReference type="SAM" id="MobiDB-lite"/>
    </source>
</evidence>
<dbReference type="Proteomes" id="UP000201458">
    <property type="component" value="Segment"/>
</dbReference>